<dbReference type="Proteomes" id="UP000197138">
    <property type="component" value="Unassembled WGS sequence"/>
</dbReference>
<dbReference type="Pfam" id="PF13041">
    <property type="entry name" value="PPR_2"/>
    <property type="match status" value="2"/>
</dbReference>
<dbReference type="InterPro" id="IPR046960">
    <property type="entry name" value="PPR_At4g14850-like_plant"/>
</dbReference>
<feature type="repeat" description="PPR" evidence="2">
    <location>
        <begin position="348"/>
        <end position="378"/>
    </location>
</feature>
<feature type="repeat" description="PPR" evidence="2">
    <location>
        <begin position="313"/>
        <end position="347"/>
    </location>
</feature>
<dbReference type="EMBL" id="MTKT01003224">
    <property type="protein sequence ID" value="OWM76319.1"/>
    <property type="molecule type" value="Genomic_DNA"/>
</dbReference>
<organism evidence="3 5">
    <name type="scientific">Punica granatum</name>
    <name type="common">Pomegranate</name>
    <dbReference type="NCBI Taxonomy" id="22663"/>
    <lineage>
        <taxon>Eukaryota</taxon>
        <taxon>Viridiplantae</taxon>
        <taxon>Streptophyta</taxon>
        <taxon>Embryophyta</taxon>
        <taxon>Tracheophyta</taxon>
        <taxon>Spermatophyta</taxon>
        <taxon>Magnoliopsida</taxon>
        <taxon>eudicotyledons</taxon>
        <taxon>Gunneridae</taxon>
        <taxon>Pentapetalae</taxon>
        <taxon>rosids</taxon>
        <taxon>malvids</taxon>
        <taxon>Myrtales</taxon>
        <taxon>Lythraceae</taxon>
        <taxon>Punica</taxon>
    </lineage>
</organism>
<feature type="repeat" description="PPR" evidence="2">
    <location>
        <begin position="149"/>
        <end position="183"/>
    </location>
</feature>
<dbReference type="PROSITE" id="PS51375">
    <property type="entry name" value="PPR"/>
    <property type="match status" value="5"/>
</dbReference>
<dbReference type="NCBIfam" id="TIGR00756">
    <property type="entry name" value="PPR"/>
    <property type="match status" value="5"/>
</dbReference>
<dbReference type="PANTHER" id="PTHR47926:SF432">
    <property type="entry name" value="(WILD MALAYSIAN BANANA) HYPOTHETICAL PROTEIN"/>
    <property type="match status" value="1"/>
</dbReference>
<dbReference type="Pfam" id="PF01535">
    <property type="entry name" value="PPR"/>
    <property type="match status" value="2"/>
</dbReference>
<dbReference type="InterPro" id="IPR011990">
    <property type="entry name" value="TPR-like_helical_dom_sf"/>
</dbReference>
<gene>
    <name evidence="3" type="ORF">CDL15_Pgr009965</name>
    <name evidence="4" type="ORF">CRG98_013983</name>
</gene>
<feature type="repeat" description="PPR" evidence="2">
    <location>
        <begin position="212"/>
        <end position="246"/>
    </location>
</feature>
<dbReference type="PANTHER" id="PTHR47926">
    <property type="entry name" value="PENTATRICOPEPTIDE REPEAT-CONTAINING PROTEIN"/>
    <property type="match status" value="1"/>
</dbReference>
<comment type="caution">
    <text evidence="3">The sequence shown here is derived from an EMBL/GenBank/DDBJ whole genome shotgun (WGS) entry which is preliminary data.</text>
</comment>
<evidence type="ECO:0000313" key="4">
    <source>
        <dbReference type="EMBL" id="PKI65590.1"/>
    </source>
</evidence>
<dbReference type="STRING" id="22663.A0A218WUX2"/>
<dbReference type="InterPro" id="IPR046848">
    <property type="entry name" value="E_motif"/>
</dbReference>
<keyword evidence="6" id="KW-1185">Reference proteome</keyword>
<dbReference type="FunFam" id="1.25.40.10:FF:000348">
    <property type="entry name" value="Pentatricopeptide repeat-containing protein chloroplastic"/>
    <property type="match status" value="1"/>
</dbReference>
<evidence type="ECO:0000256" key="1">
    <source>
        <dbReference type="ARBA" id="ARBA00022737"/>
    </source>
</evidence>
<dbReference type="GO" id="GO:0003723">
    <property type="term" value="F:RNA binding"/>
    <property type="evidence" value="ECO:0007669"/>
    <property type="project" value="InterPro"/>
</dbReference>
<dbReference type="OrthoDB" id="185373at2759"/>
<dbReference type="AlphaFoldDB" id="A0A218WUX2"/>
<dbReference type="InterPro" id="IPR002885">
    <property type="entry name" value="PPR_rpt"/>
</dbReference>
<evidence type="ECO:0000256" key="2">
    <source>
        <dbReference type="PROSITE-ProRule" id="PRU00708"/>
    </source>
</evidence>
<evidence type="ECO:0000313" key="6">
    <source>
        <dbReference type="Proteomes" id="UP000233551"/>
    </source>
</evidence>
<reference evidence="3" key="2">
    <citation type="submission" date="2017-06" db="EMBL/GenBank/DDBJ databases">
        <title>The pomegranate genome and the genomics of punicalagin biosynthesis.</title>
        <authorList>
            <person name="Xu C."/>
        </authorList>
    </citation>
    <scope>NUCLEOTIDE SEQUENCE [LARGE SCALE GENOMIC DNA]</scope>
    <source>
        <tissue evidence="3">Fresh leaf</tissue>
    </source>
</reference>
<dbReference type="GeneID" id="116212544"/>
<dbReference type="FunFam" id="1.25.40.10:FF:000242">
    <property type="entry name" value="Pentatricopeptide repeat-containing protein"/>
    <property type="match status" value="1"/>
</dbReference>
<keyword evidence="1" id="KW-0677">Repeat</keyword>
<accession>A0A218WUX2</accession>
<reference evidence="5" key="1">
    <citation type="journal article" date="2017" name="Plant J.">
        <title>The pomegranate (Punica granatum L.) genome and the genomics of punicalagin biosynthesis.</title>
        <authorList>
            <person name="Qin G."/>
            <person name="Xu C."/>
            <person name="Ming R."/>
            <person name="Tang H."/>
            <person name="Guyot R."/>
            <person name="Kramer E.M."/>
            <person name="Hu Y."/>
            <person name="Yi X."/>
            <person name="Qi Y."/>
            <person name="Xu X."/>
            <person name="Gao Z."/>
            <person name="Pan H."/>
            <person name="Jian J."/>
            <person name="Tian Y."/>
            <person name="Yue Z."/>
            <person name="Xu Y."/>
        </authorList>
    </citation>
    <scope>NUCLEOTIDE SEQUENCE [LARGE SCALE GENOMIC DNA]</scope>
    <source>
        <strain evidence="5">cv. Dabenzi</strain>
    </source>
</reference>
<evidence type="ECO:0000313" key="5">
    <source>
        <dbReference type="Proteomes" id="UP000197138"/>
    </source>
</evidence>
<dbReference type="Gene3D" id="1.25.40.10">
    <property type="entry name" value="Tetratricopeptide repeat domain"/>
    <property type="match status" value="3"/>
</dbReference>
<dbReference type="GO" id="GO:0009451">
    <property type="term" value="P:RNA modification"/>
    <property type="evidence" value="ECO:0007669"/>
    <property type="project" value="InterPro"/>
</dbReference>
<protein>
    <submittedName>
        <fullName evidence="3">Uncharacterized protein</fullName>
    </submittedName>
</protein>
<evidence type="ECO:0000313" key="3">
    <source>
        <dbReference type="EMBL" id="OWM76319.1"/>
    </source>
</evidence>
<dbReference type="SUPFAM" id="SSF48452">
    <property type="entry name" value="TPR-like"/>
    <property type="match status" value="1"/>
</dbReference>
<feature type="repeat" description="PPR" evidence="2">
    <location>
        <begin position="282"/>
        <end position="312"/>
    </location>
</feature>
<dbReference type="Proteomes" id="UP000233551">
    <property type="component" value="Unassembled WGS sequence"/>
</dbReference>
<reference evidence="4 6" key="3">
    <citation type="submission" date="2017-11" db="EMBL/GenBank/DDBJ databases">
        <title>De-novo sequencing of pomegranate (Punica granatum L.) genome.</title>
        <authorList>
            <person name="Akparov Z."/>
            <person name="Amiraslanov A."/>
            <person name="Hajiyeva S."/>
            <person name="Abbasov M."/>
            <person name="Kaur K."/>
            <person name="Hamwieh A."/>
            <person name="Solovyev V."/>
            <person name="Salamov A."/>
            <person name="Braich B."/>
            <person name="Kosarev P."/>
            <person name="Mahmoud A."/>
            <person name="Hajiyev E."/>
            <person name="Babayeva S."/>
            <person name="Izzatullayeva V."/>
            <person name="Mammadov A."/>
            <person name="Mammadov A."/>
            <person name="Sharifova S."/>
            <person name="Ojaghi J."/>
            <person name="Eynullazada K."/>
            <person name="Bayramov B."/>
            <person name="Abdulazimova A."/>
            <person name="Shahmuradov I."/>
        </authorList>
    </citation>
    <scope>NUCLEOTIDE SEQUENCE [LARGE SCALE GENOMIC DNA]</scope>
    <source>
        <strain evidence="4">AG2017</strain>
        <strain evidence="6">cv. AG2017</strain>
        <tissue evidence="4">Leaf</tissue>
    </source>
</reference>
<proteinExistence type="predicted"/>
<dbReference type="Pfam" id="PF20431">
    <property type="entry name" value="E_motif"/>
    <property type="match status" value="1"/>
</dbReference>
<dbReference type="EMBL" id="PGOL01000741">
    <property type="protein sequence ID" value="PKI65590.1"/>
    <property type="molecule type" value="Genomic_DNA"/>
</dbReference>
<sequence length="539" mass="59201">MPLPLLPRSSLHFAARELARLLRRCSSLKQLLQVHSFILTRGLLLQEDGALLGDLIGAASSLGFSDYAYLIFTHKAYPSTRLSNAIINSLSQGGSPRDAVLEFGRIRASGLQPDSYSFPFVLRAAARLPGIEPGRQVHCQAIGAGFDCDVHVATALVQFYSASGRISNARRAFDEMSSSGFLPLWNAMIAGLVRAGEANSAAEVFETMPARNVITWTTLIAGFSQLNRPKEAVEIFHRMQLEGPKPDEITMSALLSACAELGALELGEWARGYIGRSRLNWTIPLNNALIDMYSKSGKVDEAVRVFEGMKRKNIISWTTMIAGLSLNGMGKEALDMFNRMQQDQVLPNDITFIAVLSGCCHSGLVQTGFQVFEIMRSRYSMEPKIEHYGCMIDLLGRGGHLREAEDMLRSMPHKANAAIWGSLLAAARTHGDTGLAERALERLAELEPENSGNFALLSNLYAGLGRWKDAGMVRKVLRDMGTKKKRGWSSIELNGEVCEFMAEDGSHVQSGIIYEVLLKINGQLKVVGDVKEEGNDKFD</sequence>
<name>A0A218WUX2_PUNGR</name>